<dbReference type="Gene3D" id="3.40.50.150">
    <property type="entry name" value="Vaccinia Virus protein VP39"/>
    <property type="match status" value="1"/>
</dbReference>
<dbReference type="STRING" id="1051891.A0A0C3QM58"/>
<evidence type="ECO:0000256" key="4">
    <source>
        <dbReference type="ARBA" id="ARBA00022603"/>
    </source>
</evidence>
<dbReference type="GO" id="GO:0000049">
    <property type="term" value="F:tRNA binding"/>
    <property type="evidence" value="ECO:0007669"/>
    <property type="project" value="UniProtKB-KW"/>
</dbReference>
<evidence type="ECO:0000259" key="12">
    <source>
        <dbReference type="PROSITE" id="PS51686"/>
    </source>
</evidence>
<dbReference type="PRINTS" id="PR02008">
    <property type="entry name" value="RCMTFAMILY"/>
</dbReference>
<evidence type="ECO:0000256" key="9">
    <source>
        <dbReference type="ARBA" id="ARBA00023242"/>
    </source>
</evidence>
<dbReference type="OrthoDB" id="6093671at2759"/>
<dbReference type="HOGENOM" id="CLU_005316_4_3_1"/>
<keyword evidence="9" id="KW-0539">Nucleus</keyword>
<proteinExistence type="inferred from homology"/>
<dbReference type="GO" id="GO:0005634">
    <property type="term" value="C:nucleus"/>
    <property type="evidence" value="ECO:0007669"/>
    <property type="project" value="UniProtKB-SubCell"/>
</dbReference>
<dbReference type="InterPro" id="IPR023270">
    <property type="entry name" value="RCMT_NCL1"/>
</dbReference>
<dbReference type="GO" id="GO:0030488">
    <property type="term" value="P:tRNA methylation"/>
    <property type="evidence" value="ECO:0007669"/>
    <property type="project" value="TreeGrafter"/>
</dbReference>
<keyword evidence="3" id="KW-0820">tRNA-binding</keyword>
<dbReference type="PANTHER" id="PTHR22808">
    <property type="entry name" value="NCL1 YEAST -RELATED NOL1/NOP2/FMU SUN DOMAIN-CONTAINING"/>
    <property type="match status" value="1"/>
</dbReference>
<feature type="region of interest" description="Disordered" evidence="11">
    <location>
        <begin position="428"/>
        <end position="482"/>
    </location>
</feature>
<dbReference type="InterPro" id="IPR018314">
    <property type="entry name" value="RsmB/NOL1/NOP2-like_CS"/>
</dbReference>
<dbReference type="InterPro" id="IPR057286">
    <property type="entry name" value="PUA_NSUN2"/>
</dbReference>
<dbReference type="InterPro" id="IPR049560">
    <property type="entry name" value="MeTrfase_RsmB-F_NOP2_cat"/>
</dbReference>
<accession>A0A0C3QM58</accession>
<dbReference type="AlphaFoldDB" id="A0A0C3QM58"/>
<dbReference type="Proteomes" id="UP000054248">
    <property type="component" value="Unassembled WGS sequence"/>
</dbReference>
<dbReference type="EMBL" id="KN823002">
    <property type="protein sequence ID" value="KIO27859.1"/>
    <property type="molecule type" value="Genomic_DNA"/>
</dbReference>
<dbReference type="GO" id="GO:0005737">
    <property type="term" value="C:cytoplasm"/>
    <property type="evidence" value="ECO:0007669"/>
    <property type="project" value="TreeGrafter"/>
</dbReference>
<feature type="binding site" evidence="10">
    <location>
        <position position="193"/>
    </location>
    <ligand>
        <name>S-adenosyl-L-methionine</name>
        <dbReference type="ChEBI" id="CHEBI:59789"/>
    </ligand>
</feature>
<keyword evidence="5 10" id="KW-0808">Transferase</keyword>
<evidence type="ECO:0000256" key="2">
    <source>
        <dbReference type="ARBA" id="ARBA00007494"/>
    </source>
</evidence>
<evidence type="ECO:0000256" key="10">
    <source>
        <dbReference type="PROSITE-ProRule" id="PRU01023"/>
    </source>
</evidence>
<dbReference type="InterPro" id="IPR023267">
    <property type="entry name" value="RCMT"/>
</dbReference>
<evidence type="ECO:0000256" key="8">
    <source>
        <dbReference type="ARBA" id="ARBA00022884"/>
    </source>
</evidence>
<feature type="binding site" evidence="10">
    <location>
        <position position="243"/>
    </location>
    <ligand>
        <name>S-adenosyl-L-methionine</name>
        <dbReference type="ChEBI" id="CHEBI:59789"/>
    </ligand>
</feature>
<gene>
    <name evidence="13" type="ORF">M407DRAFT_72543</name>
</gene>
<reference evidence="13 14" key="1">
    <citation type="submission" date="2014-04" db="EMBL/GenBank/DDBJ databases">
        <authorList>
            <consortium name="DOE Joint Genome Institute"/>
            <person name="Kuo A."/>
            <person name="Girlanda M."/>
            <person name="Perotto S."/>
            <person name="Kohler A."/>
            <person name="Nagy L.G."/>
            <person name="Floudas D."/>
            <person name="Copeland A."/>
            <person name="Barry K.W."/>
            <person name="Cichocki N."/>
            <person name="Veneault-Fourrey C."/>
            <person name="LaButti K."/>
            <person name="Lindquist E.A."/>
            <person name="Lipzen A."/>
            <person name="Lundell T."/>
            <person name="Morin E."/>
            <person name="Murat C."/>
            <person name="Sun H."/>
            <person name="Tunlid A."/>
            <person name="Henrissat B."/>
            <person name="Grigoriev I.V."/>
            <person name="Hibbett D.S."/>
            <person name="Martin F."/>
            <person name="Nordberg H.P."/>
            <person name="Cantor M.N."/>
            <person name="Hua S.X."/>
        </authorList>
    </citation>
    <scope>NUCLEOTIDE SEQUENCE [LARGE SCALE GENOMIC DNA]</scope>
    <source>
        <strain evidence="13 14">MUT 4182</strain>
    </source>
</reference>
<organism evidence="13 14">
    <name type="scientific">Tulasnella calospora MUT 4182</name>
    <dbReference type="NCBI Taxonomy" id="1051891"/>
    <lineage>
        <taxon>Eukaryota</taxon>
        <taxon>Fungi</taxon>
        <taxon>Dikarya</taxon>
        <taxon>Basidiomycota</taxon>
        <taxon>Agaricomycotina</taxon>
        <taxon>Agaricomycetes</taxon>
        <taxon>Cantharellales</taxon>
        <taxon>Tulasnellaceae</taxon>
        <taxon>Tulasnella</taxon>
    </lineage>
</organism>
<dbReference type="Pfam" id="PF01189">
    <property type="entry name" value="Methyltr_RsmB-F"/>
    <property type="match status" value="1"/>
</dbReference>
<dbReference type="GO" id="GO:0016428">
    <property type="term" value="F:tRNA (cytidine-5-)-methyltransferase activity"/>
    <property type="evidence" value="ECO:0007669"/>
    <property type="project" value="InterPro"/>
</dbReference>
<dbReference type="InterPro" id="IPR001678">
    <property type="entry name" value="MeTrfase_RsmB-F_NOP2_dom"/>
</dbReference>
<sequence length="739" mass="81638">MPEREGEWTTDWANTKFEAYYRYFQKILPEEEWDTFMEYMRKTLPTTFRLPAGKLTTPTIVDIIATVHIPHLSGIEFEGENVDPPRILPWYPRGLGYEFSAPKRVLRKLPEMKEFHQFLVYQTEVGNVSRQEAVSMVPPLLLDVQPHHVVLDACASPGSKTAQLVEALHTRIDPTSGDASFVPFPSGIVIANDSEYTRAQLLVHQSARLPTPSLMVTNLDASLFPTLRTENGEPLLFDRILCDVPCSGDGTLRKNVGIWKKWNVGDGNGLHSLQLRILLRAMNMLRPGGKIVYSTCSMNPIENEAVLAAALNQHPGQYLLAPTSHLLPGLIRRPGLASWKIATGVPSKEAEVLTDEGDLNNHQDFDSYEAYCQATDGGEMKVRFHKSMWPPVNVSELGLENCLRIYPHLQNTGGFFVALMHKLPGSPEATSFPDPTTTSVDLPGDSVPERDDSVLKSPTKRAASPPSQPPLPKKAKMSKNWNSKGTNAKSGMVIGSIGTNPGGAVFKEAPFTFISEADPLLQESLRVHFLQIAISFLKRLHLNSSFPSANVFVRHPPTDFMKTFYFCNSLVKSVILHNPLERIRLVSAGVKAFSRQDMGPAKSLPQLALRFTNEGILTVVDFVDDGVKVHADLETLKSLLSMQFPLLDQLTSGSFAESTRSKPTGSYIVAVKPGKTDDGVLRHTLILPLWKSSTSVSLMVDKQGKSAISLQVFGKDVSVVPKTEEPSAKNQIGDLEDEL</sequence>
<keyword evidence="6 10" id="KW-0949">S-adenosyl-L-methionine</keyword>
<feature type="domain" description="SAM-dependent MTase RsmB/NOP-type" evidence="12">
    <location>
        <begin position="36"/>
        <end position="423"/>
    </location>
</feature>
<keyword evidence="8 10" id="KW-0694">RNA-binding</keyword>
<evidence type="ECO:0000256" key="11">
    <source>
        <dbReference type="SAM" id="MobiDB-lite"/>
    </source>
</evidence>
<dbReference type="Pfam" id="PF25376">
    <property type="entry name" value="Pre-PUA_NSUN2"/>
    <property type="match status" value="1"/>
</dbReference>
<evidence type="ECO:0000256" key="5">
    <source>
        <dbReference type="ARBA" id="ARBA00022679"/>
    </source>
</evidence>
<name>A0A0C3QM58_9AGAM</name>
<keyword evidence="4 10" id="KW-0489">Methyltransferase</keyword>
<evidence type="ECO:0000313" key="13">
    <source>
        <dbReference type="EMBL" id="KIO27859.1"/>
    </source>
</evidence>
<evidence type="ECO:0000256" key="3">
    <source>
        <dbReference type="ARBA" id="ARBA00022555"/>
    </source>
</evidence>
<feature type="binding site" evidence="10">
    <location>
        <position position="220"/>
    </location>
    <ligand>
        <name>S-adenosyl-L-methionine</name>
        <dbReference type="ChEBI" id="CHEBI:59789"/>
    </ligand>
</feature>
<comment type="caution">
    <text evidence="10">Lacks conserved residue(s) required for the propagation of feature annotation.</text>
</comment>
<evidence type="ECO:0000313" key="14">
    <source>
        <dbReference type="Proteomes" id="UP000054248"/>
    </source>
</evidence>
<evidence type="ECO:0000256" key="1">
    <source>
        <dbReference type="ARBA" id="ARBA00004123"/>
    </source>
</evidence>
<comment type="similarity">
    <text evidence="2 10">Belongs to the class I-like SAM-binding methyltransferase superfamily. RsmB/NOP family.</text>
</comment>
<dbReference type="PANTHER" id="PTHR22808:SF1">
    <property type="entry name" value="RNA CYTOSINE-C(5)-METHYLTRANSFERASE NSUN2-RELATED"/>
    <property type="match status" value="1"/>
</dbReference>
<keyword evidence="7" id="KW-0819">tRNA processing</keyword>
<feature type="active site" description="Nucleophile" evidence="10">
    <location>
        <position position="296"/>
    </location>
</feature>
<dbReference type="Pfam" id="PF25378">
    <property type="entry name" value="PUA_NSUN2"/>
    <property type="match status" value="1"/>
</dbReference>
<dbReference type="InterPro" id="IPR057285">
    <property type="entry name" value="Pre-PUA_NSUN2"/>
</dbReference>
<dbReference type="InterPro" id="IPR029063">
    <property type="entry name" value="SAM-dependent_MTases_sf"/>
</dbReference>
<dbReference type="PRINTS" id="PR02011">
    <property type="entry name" value="RCMTNCL1"/>
</dbReference>
<comment type="subcellular location">
    <subcellularLocation>
        <location evidence="1">Nucleus</location>
    </subcellularLocation>
</comment>
<dbReference type="PROSITE" id="PS01153">
    <property type="entry name" value="NOL1_NOP2_SUN"/>
    <property type="match status" value="1"/>
</dbReference>
<evidence type="ECO:0000256" key="7">
    <source>
        <dbReference type="ARBA" id="ARBA00022694"/>
    </source>
</evidence>
<dbReference type="PROSITE" id="PS51686">
    <property type="entry name" value="SAM_MT_RSMB_NOP"/>
    <property type="match status" value="1"/>
</dbReference>
<dbReference type="SUPFAM" id="SSF53335">
    <property type="entry name" value="S-adenosyl-L-methionine-dependent methyltransferases"/>
    <property type="match status" value="1"/>
</dbReference>
<protein>
    <recommendedName>
        <fullName evidence="12">SAM-dependent MTase RsmB/NOP-type domain-containing protein</fullName>
    </recommendedName>
</protein>
<keyword evidence="14" id="KW-1185">Reference proteome</keyword>
<evidence type="ECO:0000256" key="6">
    <source>
        <dbReference type="ARBA" id="ARBA00022691"/>
    </source>
</evidence>
<reference evidence="14" key="2">
    <citation type="submission" date="2015-01" db="EMBL/GenBank/DDBJ databases">
        <title>Evolutionary Origins and Diversification of the Mycorrhizal Mutualists.</title>
        <authorList>
            <consortium name="DOE Joint Genome Institute"/>
            <consortium name="Mycorrhizal Genomics Consortium"/>
            <person name="Kohler A."/>
            <person name="Kuo A."/>
            <person name="Nagy L.G."/>
            <person name="Floudas D."/>
            <person name="Copeland A."/>
            <person name="Barry K.W."/>
            <person name="Cichocki N."/>
            <person name="Veneault-Fourrey C."/>
            <person name="LaButti K."/>
            <person name="Lindquist E.A."/>
            <person name="Lipzen A."/>
            <person name="Lundell T."/>
            <person name="Morin E."/>
            <person name="Murat C."/>
            <person name="Riley R."/>
            <person name="Ohm R."/>
            <person name="Sun H."/>
            <person name="Tunlid A."/>
            <person name="Henrissat B."/>
            <person name="Grigoriev I.V."/>
            <person name="Hibbett D.S."/>
            <person name="Martin F."/>
        </authorList>
    </citation>
    <scope>NUCLEOTIDE SEQUENCE [LARGE SCALE GENOMIC DNA]</scope>
    <source>
        <strain evidence="14">MUT 4182</strain>
    </source>
</reference>